<evidence type="ECO:0000313" key="4">
    <source>
        <dbReference type="Proteomes" id="UP000282438"/>
    </source>
</evidence>
<keyword evidence="4" id="KW-1185">Reference proteome</keyword>
<feature type="domain" description="Stress-response A/B barrel" evidence="2">
    <location>
        <begin position="61"/>
        <end position="171"/>
    </location>
</feature>
<dbReference type="OrthoDB" id="9816070at2"/>
<accession>A0A3S8ZWX6</accession>
<dbReference type="SMART" id="SM00886">
    <property type="entry name" value="Dabb"/>
    <property type="match status" value="1"/>
</dbReference>
<dbReference type="Pfam" id="PF07876">
    <property type="entry name" value="Dabb"/>
    <property type="match status" value="1"/>
</dbReference>
<dbReference type="AlphaFoldDB" id="A0A3S8ZWX6"/>
<evidence type="ECO:0000313" key="3">
    <source>
        <dbReference type="EMBL" id="AZN37972.1"/>
    </source>
</evidence>
<evidence type="ECO:0000256" key="1">
    <source>
        <dbReference type="SAM" id="SignalP"/>
    </source>
</evidence>
<feature type="chain" id="PRO_5019559378" evidence="1">
    <location>
        <begin position="25"/>
        <end position="178"/>
    </location>
</feature>
<dbReference type="InterPro" id="IPR011008">
    <property type="entry name" value="Dimeric_a/b-barrel"/>
</dbReference>
<reference evidence="3 4" key="1">
    <citation type="submission" date="2018-12" db="EMBL/GenBank/DDBJ databases">
        <title>Complete genome sequence of Iodobacter sp. H11R3.</title>
        <authorList>
            <person name="Bae J.-W."/>
        </authorList>
    </citation>
    <scope>NUCLEOTIDE SEQUENCE [LARGE SCALE GENOMIC DNA]</scope>
    <source>
        <strain evidence="3 4">H11R3</strain>
    </source>
</reference>
<dbReference type="EMBL" id="CP034433">
    <property type="protein sequence ID" value="AZN37972.1"/>
    <property type="molecule type" value="Genomic_DNA"/>
</dbReference>
<dbReference type="PROSITE" id="PS51257">
    <property type="entry name" value="PROKAR_LIPOPROTEIN"/>
    <property type="match status" value="1"/>
</dbReference>
<gene>
    <name evidence="3" type="ORF">EJO50_16750</name>
</gene>
<proteinExistence type="predicted"/>
<organism evidence="3 4">
    <name type="scientific">Iodobacter ciconiae</name>
    <dbReference type="NCBI Taxonomy" id="2496266"/>
    <lineage>
        <taxon>Bacteria</taxon>
        <taxon>Pseudomonadati</taxon>
        <taxon>Pseudomonadota</taxon>
        <taxon>Betaproteobacteria</taxon>
        <taxon>Neisseriales</taxon>
        <taxon>Chitinibacteraceae</taxon>
        <taxon>Iodobacter</taxon>
    </lineage>
</organism>
<evidence type="ECO:0000259" key="2">
    <source>
        <dbReference type="PROSITE" id="PS51502"/>
    </source>
</evidence>
<dbReference type="PROSITE" id="PS51502">
    <property type="entry name" value="S_R_A_B_BARREL"/>
    <property type="match status" value="1"/>
</dbReference>
<dbReference type="Gene3D" id="3.30.70.100">
    <property type="match status" value="1"/>
</dbReference>
<name>A0A3S8ZWX6_9NEIS</name>
<dbReference type="SUPFAM" id="SSF54909">
    <property type="entry name" value="Dimeric alpha+beta barrel"/>
    <property type="match status" value="1"/>
</dbReference>
<dbReference type="KEGG" id="iod:EJO50_16750"/>
<protein>
    <submittedName>
        <fullName evidence="3">Dabb family protein</fullName>
    </submittedName>
</protein>
<keyword evidence="1" id="KW-0732">Signal</keyword>
<dbReference type="InterPro" id="IPR013097">
    <property type="entry name" value="Dabb"/>
</dbReference>
<sequence length="178" mass="19769">MLNLKPILSLITMITACYSLPVLGATSLEGATVINQQQLKQDLGNVGAARFTHSDYKKGPLRHIVLFRYKPSVSAEQRQEVSKRFLALSKSLRNNKPYIVSIEEGLQNSGEGADHGFEQAFLVTFNSEGDRNFYVGEPIVTDTQYFDLAHQDFKVFVGPLLAPQGALVFDYVINGKTK</sequence>
<dbReference type="RefSeq" id="WP_125976085.1">
    <property type="nucleotide sequence ID" value="NZ_CP034433.1"/>
</dbReference>
<feature type="signal peptide" evidence="1">
    <location>
        <begin position="1"/>
        <end position="24"/>
    </location>
</feature>
<dbReference type="Proteomes" id="UP000282438">
    <property type="component" value="Chromosome"/>
</dbReference>